<name>A0A419V4A3_9BACL</name>
<organism evidence="1 2">
    <name type="scientific">Sinobaca qinghaiensis</name>
    <dbReference type="NCBI Taxonomy" id="342944"/>
    <lineage>
        <taxon>Bacteria</taxon>
        <taxon>Bacillati</taxon>
        <taxon>Bacillota</taxon>
        <taxon>Bacilli</taxon>
        <taxon>Bacillales</taxon>
        <taxon>Sporolactobacillaceae</taxon>
        <taxon>Sinobaca</taxon>
    </lineage>
</organism>
<keyword evidence="2" id="KW-1185">Reference proteome</keyword>
<dbReference type="OrthoDB" id="2973220at2"/>
<accession>A0A419V4A3</accession>
<proteinExistence type="predicted"/>
<gene>
    <name evidence="1" type="ORF">ATL39_1507</name>
</gene>
<sequence>MKRRERQNMIQFISKIRGTDETQFFQMTDEDIEHIYDQTYFHHETTE</sequence>
<comment type="caution">
    <text evidence="1">The sequence shown here is derived from an EMBL/GenBank/DDBJ whole genome shotgun (WGS) entry which is preliminary data.</text>
</comment>
<dbReference type="RefSeq" id="WP_120192699.1">
    <property type="nucleotide sequence ID" value="NZ_RAPK01000008.1"/>
</dbReference>
<evidence type="ECO:0000313" key="2">
    <source>
        <dbReference type="Proteomes" id="UP000285120"/>
    </source>
</evidence>
<dbReference type="InterPro" id="IPR049615">
    <property type="entry name" value="BH0509-like"/>
</dbReference>
<evidence type="ECO:0008006" key="3">
    <source>
        <dbReference type="Google" id="ProtNLM"/>
    </source>
</evidence>
<dbReference type="EMBL" id="RAPK01000008">
    <property type="protein sequence ID" value="RKD73216.1"/>
    <property type="molecule type" value="Genomic_DNA"/>
</dbReference>
<dbReference type="Proteomes" id="UP000285120">
    <property type="component" value="Unassembled WGS sequence"/>
</dbReference>
<dbReference type="NCBIfam" id="NF033562">
    <property type="entry name" value="BH0509_fam"/>
    <property type="match status" value="1"/>
</dbReference>
<reference evidence="1 2" key="1">
    <citation type="submission" date="2018-09" db="EMBL/GenBank/DDBJ databases">
        <title>Genomic Encyclopedia of Archaeal and Bacterial Type Strains, Phase II (KMG-II): from individual species to whole genera.</title>
        <authorList>
            <person name="Goeker M."/>
        </authorList>
    </citation>
    <scope>NUCLEOTIDE SEQUENCE [LARGE SCALE GENOMIC DNA]</scope>
    <source>
        <strain evidence="1 2">DSM 17008</strain>
    </source>
</reference>
<evidence type="ECO:0000313" key="1">
    <source>
        <dbReference type="EMBL" id="RKD73216.1"/>
    </source>
</evidence>
<protein>
    <recommendedName>
        <fullName evidence="3">Fur-regulated basic protein A</fullName>
    </recommendedName>
</protein>
<dbReference type="AlphaFoldDB" id="A0A419V4A3"/>